<sequence length="143" mass="16064">MKIASLYINLSFGSSNDHPSPTVPAQTVLHLAPWAFHKSVSMALNLRLVIQKWQFTSDLSDYRDLSVQSVHLTLPHEFRGRSDRDLSGFTARLTSCPRTCRIADQADYGPRILPERLESTWCHQDLPADQADPSPLYPTSKAS</sequence>
<organism evidence="1">
    <name type="scientific">Prunus dulcis</name>
    <name type="common">Almond</name>
    <name type="synonym">Amygdalus dulcis</name>
    <dbReference type="NCBI Taxonomy" id="3755"/>
    <lineage>
        <taxon>Eukaryota</taxon>
        <taxon>Viridiplantae</taxon>
        <taxon>Streptophyta</taxon>
        <taxon>Embryophyta</taxon>
        <taxon>Tracheophyta</taxon>
        <taxon>Spermatophyta</taxon>
        <taxon>Magnoliopsida</taxon>
        <taxon>eudicotyledons</taxon>
        <taxon>Gunneridae</taxon>
        <taxon>Pentapetalae</taxon>
        <taxon>rosids</taxon>
        <taxon>fabids</taxon>
        <taxon>Rosales</taxon>
        <taxon>Rosaceae</taxon>
        <taxon>Amygdaloideae</taxon>
        <taxon>Amygdaleae</taxon>
        <taxon>Prunus</taxon>
    </lineage>
</organism>
<protein>
    <submittedName>
        <fullName evidence="1">F-box family protein with DUF295</fullName>
    </submittedName>
</protein>
<name>A0A4Y1QS12_PRUDU</name>
<reference evidence="1" key="1">
    <citation type="journal article" date="2019" name="Science">
        <title>Mutation of a bHLH transcription factor allowed almond domestication.</title>
        <authorList>
            <person name="Sanchez-Perez R."/>
            <person name="Pavan S."/>
            <person name="Mazzeo R."/>
            <person name="Moldovan C."/>
            <person name="Aiese Cigliano R."/>
            <person name="Del Cueto J."/>
            <person name="Ricciardi F."/>
            <person name="Lotti C."/>
            <person name="Ricciardi L."/>
            <person name="Dicenta F."/>
            <person name="Lopez-Marques R.L."/>
            <person name="Lindberg Moller B."/>
        </authorList>
    </citation>
    <scope>NUCLEOTIDE SEQUENCE</scope>
</reference>
<evidence type="ECO:0000313" key="1">
    <source>
        <dbReference type="EMBL" id="BBG94608.1"/>
    </source>
</evidence>
<dbReference type="EMBL" id="AP019297">
    <property type="protein sequence ID" value="BBG94608.1"/>
    <property type="molecule type" value="Genomic_DNA"/>
</dbReference>
<dbReference type="AlphaFoldDB" id="A0A4Y1QS12"/>
<proteinExistence type="predicted"/>
<accession>A0A4Y1QS12</accession>
<gene>
    <name evidence="1" type="ORF">Prudu_002941</name>
</gene>